<gene>
    <name evidence="1" type="ORF">RHGRI_011709</name>
</gene>
<organism evidence="1 2">
    <name type="scientific">Rhododendron griersonianum</name>
    <dbReference type="NCBI Taxonomy" id="479676"/>
    <lineage>
        <taxon>Eukaryota</taxon>
        <taxon>Viridiplantae</taxon>
        <taxon>Streptophyta</taxon>
        <taxon>Embryophyta</taxon>
        <taxon>Tracheophyta</taxon>
        <taxon>Spermatophyta</taxon>
        <taxon>Magnoliopsida</taxon>
        <taxon>eudicotyledons</taxon>
        <taxon>Gunneridae</taxon>
        <taxon>Pentapetalae</taxon>
        <taxon>asterids</taxon>
        <taxon>Ericales</taxon>
        <taxon>Ericaceae</taxon>
        <taxon>Ericoideae</taxon>
        <taxon>Rhodoreae</taxon>
        <taxon>Rhododendron</taxon>
    </lineage>
</organism>
<keyword evidence="2" id="KW-1185">Reference proteome</keyword>
<evidence type="ECO:0000313" key="2">
    <source>
        <dbReference type="Proteomes" id="UP000823749"/>
    </source>
</evidence>
<protein>
    <submittedName>
        <fullName evidence="1">Uncharacterized protein</fullName>
    </submittedName>
</protein>
<proteinExistence type="predicted"/>
<dbReference type="EMBL" id="JACTNZ010000004">
    <property type="protein sequence ID" value="KAG5553933.1"/>
    <property type="molecule type" value="Genomic_DNA"/>
</dbReference>
<comment type="caution">
    <text evidence="1">The sequence shown here is derived from an EMBL/GenBank/DDBJ whole genome shotgun (WGS) entry which is preliminary data.</text>
</comment>
<reference evidence="1" key="1">
    <citation type="submission" date="2020-08" db="EMBL/GenBank/DDBJ databases">
        <title>Plant Genome Project.</title>
        <authorList>
            <person name="Zhang R.-G."/>
        </authorList>
    </citation>
    <scope>NUCLEOTIDE SEQUENCE</scope>
    <source>
        <strain evidence="1">WSP0</strain>
        <tissue evidence="1">Leaf</tissue>
    </source>
</reference>
<accession>A0AAV6KMV3</accession>
<dbReference type="Proteomes" id="UP000823749">
    <property type="component" value="Chromosome 4"/>
</dbReference>
<name>A0AAV6KMV3_9ERIC</name>
<sequence>MMEHSRIFGDLRNVYFLKRWEFVSTCTGEELGFLCYVSASGSNKLEYLERRLLPSRFEELEAEKWFWF</sequence>
<evidence type="ECO:0000313" key="1">
    <source>
        <dbReference type="EMBL" id="KAG5553933.1"/>
    </source>
</evidence>
<dbReference type="AlphaFoldDB" id="A0AAV6KMV3"/>